<protein>
    <submittedName>
        <fullName evidence="2">Uncharacterized protein</fullName>
    </submittedName>
</protein>
<keyword evidence="3" id="KW-1185">Reference proteome</keyword>
<evidence type="ECO:0000256" key="1">
    <source>
        <dbReference type="SAM" id="Phobius"/>
    </source>
</evidence>
<accession>A0A2V4BV01</accession>
<comment type="caution">
    <text evidence="2">The sequence shown here is derived from an EMBL/GenBank/DDBJ whole genome shotgun (WGS) entry which is preliminary data.</text>
</comment>
<reference evidence="2 3" key="1">
    <citation type="submission" date="2018-05" db="EMBL/GenBank/DDBJ databases">
        <title>Flavobacterium sp. strain IMCC34759, incomplete genome.</title>
        <authorList>
            <person name="Joung Y."/>
            <person name="Cho J."/>
        </authorList>
    </citation>
    <scope>NUCLEOTIDE SEQUENCE [LARGE SCALE GENOMIC DNA]</scope>
    <source>
        <strain evidence="2 3">IMCC34759</strain>
    </source>
</reference>
<evidence type="ECO:0000313" key="2">
    <source>
        <dbReference type="EMBL" id="PXY42838.1"/>
    </source>
</evidence>
<gene>
    <name evidence="2" type="ORF">DMB65_02135</name>
</gene>
<keyword evidence="1" id="KW-1133">Transmembrane helix</keyword>
<dbReference type="OrthoDB" id="1374325at2"/>
<sequence length="183" mass="22005">MQKVNLLKKIILIIFVLISFIFFLKWYTNFIYFSTQNETFETIKNHNIYIKKMTYDRLINKFEREAYDSLVRVYSNHEEDLDFLNISIQVSNKWNYDYASYQVFKIISETQKQVNQDMPDLNYLDLKTRKISLNYLVKAYNEGNPNAKKIINNYTENKIYLDDLKQSLDNLRDPDGSDISTQR</sequence>
<feature type="transmembrane region" description="Helical" evidence="1">
    <location>
        <begin position="12"/>
        <end position="33"/>
    </location>
</feature>
<keyword evidence="1" id="KW-0472">Membrane</keyword>
<name>A0A2V4BV01_9FLAO</name>
<dbReference type="Proteomes" id="UP000247903">
    <property type="component" value="Unassembled WGS sequence"/>
</dbReference>
<dbReference type="RefSeq" id="WP_110305013.1">
    <property type="nucleotide sequence ID" value="NZ_QJHK01000001.1"/>
</dbReference>
<proteinExistence type="predicted"/>
<keyword evidence="1" id="KW-0812">Transmembrane</keyword>
<dbReference type="AlphaFoldDB" id="A0A2V4BV01"/>
<evidence type="ECO:0000313" key="3">
    <source>
        <dbReference type="Proteomes" id="UP000247903"/>
    </source>
</evidence>
<organism evidence="2 3">
    <name type="scientific">Flavobacterium cheongpyeongense</name>
    <dbReference type="NCBI Taxonomy" id="2212651"/>
    <lineage>
        <taxon>Bacteria</taxon>
        <taxon>Pseudomonadati</taxon>
        <taxon>Bacteroidota</taxon>
        <taxon>Flavobacteriia</taxon>
        <taxon>Flavobacteriales</taxon>
        <taxon>Flavobacteriaceae</taxon>
        <taxon>Flavobacterium</taxon>
    </lineage>
</organism>
<dbReference type="EMBL" id="QJHK01000001">
    <property type="protein sequence ID" value="PXY42838.1"/>
    <property type="molecule type" value="Genomic_DNA"/>
</dbReference>